<evidence type="ECO:0000256" key="1">
    <source>
        <dbReference type="ARBA" id="ARBA00022723"/>
    </source>
</evidence>
<dbReference type="Proteomes" id="UP000242814">
    <property type="component" value="Unassembled WGS sequence"/>
</dbReference>
<feature type="domain" description="C2H2-type" evidence="6">
    <location>
        <begin position="331"/>
        <end position="356"/>
    </location>
</feature>
<feature type="region of interest" description="Disordered" evidence="5">
    <location>
        <begin position="256"/>
        <end position="297"/>
    </location>
</feature>
<dbReference type="PANTHER" id="PTHR23235:SF120">
    <property type="entry name" value="KRUPPEL-LIKE FACTOR 15"/>
    <property type="match status" value="1"/>
</dbReference>
<dbReference type="GO" id="GO:0008270">
    <property type="term" value="F:zinc ion binding"/>
    <property type="evidence" value="ECO:0007669"/>
    <property type="project" value="UniProtKB-KW"/>
</dbReference>
<evidence type="ECO:0000259" key="6">
    <source>
        <dbReference type="PROSITE" id="PS50157"/>
    </source>
</evidence>
<feature type="compositionally biased region" description="Polar residues" evidence="5">
    <location>
        <begin position="263"/>
        <end position="276"/>
    </location>
</feature>
<dbReference type="SMART" id="SM00355">
    <property type="entry name" value="ZnF_C2H2"/>
    <property type="match status" value="2"/>
</dbReference>
<dbReference type="PANTHER" id="PTHR23235">
    <property type="entry name" value="KRUEPPEL-LIKE TRANSCRIPTION FACTOR"/>
    <property type="match status" value="1"/>
</dbReference>
<dbReference type="VEuPathDB" id="FungiDB:PADG_06618"/>
<dbReference type="PROSITE" id="PS00028">
    <property type="entry name" value="ZINC_FINGER_C2H2_1"/>
    <property type="match status" value="2"/>
</dbReference>
<dbReference type="EMBL" id="LZYO01000131">
    <property type="protein sequence ID" value="ODH29725.1"/>
    <property type="molecule type" value="Genomic_DNA"/>
</dbReference>
<keyword evidence="3" id="KW-0862">Zinc</keyword>
<dbReference type="SUPFAM" id="SSF57667">
    <property type="entry name" value="beta-beta-alpha zinc fingers"/>
    <property type="match status" value="1"/>
</dbReference>
<evidence type="ECO:0000313" key="8">
    <source>
        <dbReference type="Proteomes" id="UP000242814"/>
    </source>
</evidence>
<evidence type="ECO:0000256" key="5">
    <source>
        <dbReference type="SAM" id="MobiDB-lite"/>
    </source>
</evidence>
<dbReference type="AlphaFoldDB" id="A0A1D2JF86"/>
<dbReference type="GO" id="GO:0000981">
    <property type="term" value="F:DNA-binding transcription factor activity, RNA polymerase II-specific"/>
    <property type="evidence" value="ECO:0007669"/>
    <property type="project" value="TreeGrafter"/>
</dbReference>
<dbReference type="Gene3D" id="3.30.160.60">
    <property type="entry name" value="Classic Zinc Finger"/>
    <property type="match status" value="2"/>
</dbReference>
<dbReference type="GO" id="GO:0000978">
    <property type="term" value="F:RNA polymerase II cis-regulatory region sequence-specific DNA binding"/>
    <property type="evidence" value="ECO:0007669"/>
    <property type="project" value="TreeGrafter"/>
</dbReference>
<dbReference type="InterPro" id="IPR036236">
    <property type="entry name" value="Znf_C2H2_sf"/>
</dbReference>
<dbReference type="InterPro" id="IPR013087">
    <property type="entry name" value="Znf_C2H2_type"/>
</dbReference>
<proteinExistence type="predicted"/>
<dbReference type="VEuPathDB" id="FungiDB:PABG_06088"/>
<keyword evidence="1" id="KW-0479">Metal-binding</keyword>
<evidence type="ECO:0000256" key="3">
    <source>
        <dbReference type="ARBA" id="ARBA00022833"/>
    </source>
</evidence>
<reference evidence="7 8" key="1">
    <citation type="submission" date="2016-06" db="EMBL/GenBank/DDBJ databases">
        <authorList>
            <person name="Kjaerup R.B."/>
            <person name="Dalgaard T.S."/>
            <person name="Juul-Madsen H.R."/>
        </authorList>
    </citation>
    <scope>NUCLEOTIDE SEQUENCE [LARGE SCALE GENOMIC DNA]</scope>
    <source>
        <strain evidence="7 8">Pb300</strain>
    </source>
</reference>
<feature type="domain" description="C2H2-type" evidence="6">
    <location>
        <begin position="301"/>
        <end position="330"/>
    </location>
</feature>
<keyword evidence="2 4" id="KW-0863">Zinc-finger</keyword>
<sequence length="407" mass="44269">MARTFKIIANTSSMSGKHLPTSTRAYRPGIPGFVPRNPPSKHSTSSDQRAYVELTNEHSYGGRFSASNSPGTQHWPTDQRGSLSVDHPACGSITTDETTVNRFPSSAAMHGFWNCSPSIEHNGTIQQRDAGVAGILRGHNRILHGENLPHPASQNPQSVRVCYDLAYEGAVISPNNPSCDLEGRGVQWRTPLADEVPGVAPALGLASAGYCSGVGGTGNTAISETTYTGIDIPKPLAQVSGSKECSWGYNSTGYYESPEHSPSPGQQTQVSSTESIGQIRPQRKRSHGLESIPSKIPAAPFKCDAPGCNGKFKRHEHLKRHLKSHTNEKPHVCWVPDCNRSFSRNDNLNVHYATTHGKKGGRNRYVATLDEASSEYDPDFRGDLTPDGRPVRCLEANNDTEKHVHMR</sequence>
<evidence type="ECO:0000256" key="2">
    <source>
        <dbReference type="ARBA" id="ARBA00022771"/>
    </source>
</evidence>
<protein>
    <recommendedName>
        <fullName evidence="6">C2H2-type domain-containing protein</fullName>
    </recommendedName>
</protein>
<name>A0A1D2JF86_PARBR</name>
<dbReference type="Pfam" id="PF00096">
    <property type="entry name" value="zf-C2H2"/>
    <property type="match status" value="2"/>
</dbReference>
<comment type="caution">
    <text evidence="7">The sequence shown here is derived from an EMBL/GenBank/DDBJ whole genome shotgun (WGS) entry which is preliminary data.</text>
</comment>
<gene>
    <name evidence="7" type="ORF">ACO22_03695</name>
</gene>
<organism evidence="7 8">
    <name type="scientific">Paracoccidioides brasiliensis</name>
    <dbReference type="NCBI Taxonomy" id="121759"/>
    <lineage>
        <taxon>Eukaryota</taxon>
        <taxon>Fungi</taxon>
        <taxon>Dikarya</taxon>
        <taxon>Ascomycota</taxon>
        <taxon>Pezizomycotina</taxon>
        <taxon>Eurotiomycetes</taxon>
        <taxon>Eurotiomycetidae</taxon>
        <taxon>Onygenales</taxon>
        <taxon>Ajellomycetaceae</taxon>
        <taxon>Paracoccidioides</taxon>
    </lineage>
</organism>
<evidence type="ECO:0000256" key="4">
    <source>
        <dbReference type="PROSITE-ProRule" id="PRU00042"/>
    </source>
</evidence>
<dbReference type="PROSITE" id="PS50157">
    <property type="entry name" value="ZINC_FINGER_C2H2_2"/>
    <property type="match status" value="2"/>
</dbReference>
<accession>A0A1D2JF86</accession>
<evidence type="ECO:0000313" key="7">
    <source>
        <dbReference type="EMBL" id="ODH29725.1"/>
    </source>
</evidence>
<feature type="region of interest" description="Disordered" evidence="5">
    <location>
        <begin position="28"/>
        <end position="47"/>
    </location>
</feature>